<feature type="region of interest" description="Disordered" evidence="1">
    <location>
        <begin position="49"/>
        <end position="80"/>
    </location>
</feature>
<evidence type="ECO:0000256" key="1">
    <source>
        <dbReference type="SAM" id="MobiDB-lite"/>
    </source>
</evidence>
<feature type="compositionally biased region" description="Polar residues" evidence="1">
    <location>
        <begin position="53"/>
        <end position="63"/>
    </location>
</feature>
<dbReference type="AlphaFoldDB" id="A0A0C9WHG5"/>
<evidence type="ECO:0000313" key="3">
    <source>
        <dbReference type="Proteomes" id="UP000054477"/>
    </source>
</evidence>
<gene>
    <name evidence="2" type="ORF">K443DRAFT_14640</name>
</gene>
<protein>
    <submittedName>
        <fullName evidence="2">Uncharacterized protein</fullName>
    </submittedName>
</protein>
<dbReference type="HOGENOM" id="CLU_2590145_0_0_1"/>
<dbReference type="Proteomes" id="UP000054477">
    <property type="component" value="Unassembled WGS sequence"/>
</dbReference>
<accession>A0A0C9WHG5</accession>
<organism evidence="2 3">
    <name type="scientific">Laccaria amethystina LaAM-08-1</name>
    <dbReference type="NCBI Taxonomy" id="1095629"/>
    <lineage>
        <taxon>Eukaryota</taxon>
        <taxon>Fungi</taxon>
        <taxon>Dikarya</taxon>
        <taxon>Basidiomycota</taxon>
        <taxon>Agaricomycotina</taxon>
        <taxon>Agaricomycetes</taxon>
        <taxon>Agaricomycetidae</taxon>
        <taxon>Agaricales</taxon>
        <taxon>Agaricineae</taxon>
        <taxon>Hydnangiaceae</taxon>
        <taxon>Laccaria</taxon>
    </lineage>
</organism>
<reference evidence="3" key="2">
    <citation type="submission" date="2015-01" db="EMBL/GenBank/DDBJ databases">
        <title>Evolutionary Origins and Diversification of the Mycorrhizal Mutualists.</title>
        <authorList>
            <consortium name="DOE Joint Genome Institute"/>
            <consortium name="Mycorrhizal Genomics Consortium"/>
            <person name="Kohler A."/>
            <person name="Kuo A."/>
            <person name="Nagy L.G."/>
            <person name="Floudas D."/>
            <person name="Copeland A."/>
            <person name="Barry K.W."/>
            <person name="Cichocki N."/>
            <person name="Veneault-Fourrey C."/>
            <person name="LaButti K."/>
            <person name="Lindquist E.A."/>
            <person name="Lipzen A."/>
            <person name="Lundell T."/>
            <person name="Morin E."/>
            <person name="Murat C."/>
            <person name="Riley R."/>
            <person name="Ohm R."/>
            <person name="Sun H."/>
            <person name="Tunlid A."/>
            <person name="Henrissat B."/>
            <person name="Grigoriev I.V."/>
            <person name="Hibbett D.S."/>
            <person name="Martin F."/>
        </authorList>
    </citation>
    <scope>NUCLEOTIDE SEQUENCE [LARGE SCALE GENOMIC DNA]</scope>
    <source>
        <strain evidence="3">LaAM-08-1</strain>
    </source>
</reference>
<keyword evidence="3" id="KW-1185">Reference proteome</keyword>
<proteinExistence type="predicted"/>
<reference evidence="2 3" key="1">
    <citation type="submission" date="2014-04" db="EMBL/GenBank/DDBJ databases">
        <authorList>
            <consortium name="DOE Joint Genome Institute"/>
            <person name="Kuo A."/>
            <person name="Kohler A."/>
            <person name="Nagy L.G."/>
            <person name="Floudas D."/>
            <person name="Copeland A."/>
            <person name="Barry K.W."/>
            <person name="Cichocki N."/>
            <person name="Veneault-Fourrey C."/>
            <person name="LaButti K."/>
            <person name="Lindquist E.A."/>
            <person name="Lipzen A."/>
            <person name="Lundell T."/>
            <person name="Morin E."/>
            <person name="Murat C."/>
            <person name="Sun H."/>
            <person name="Tunlid A."/>
            <person name="Henrissat B."/>
            <person name="Grigoriev I.V."/>
            <person name="Hibbett D.S."/>
            <person name="Martin F."/>
            <person name="Nordberg H.P."/>
            <person name="Cantor M.N."/>
            <person name="Hua S.X."/>
        </authorList>
    </citation>
    <scope>NUCLEOTIDE SEQUENCE [LARGE SCALE GENOMIC DNA]</scope>
    <source>
        <strain evidence="2 3">LaAM-08-1</strain>
    </source>
</reference>
<sequence length="80" mass="8706">MPKLCRTPAREVHHFRETPNLPVLFPTKQTSSVSTSSSAEINTEGEACIGEGESQQTPTTSPNLLLPVFRPPNGMRSLLS</sequence>
<dbReference type="EMBL" id="KN839047">
    <property type="protein sequence ID" value="KIJ91154.1"/>
    <property type="molecule type" value="Genomic_DNA"/>
</dbReference>
<evidence type="ECO:0000313" key="2">
    <source>
        <dbReference type="EMBL" id="KIJ91154.1"/>
    </source>
</evidence>
<name>A0A0C9WHG5_9AGAR</name>